<dbReference type="Gene3D" id="3.30.70.1890">
    <property type="match status" value="1"/>
</dbReference>
<dbReference type="GO" id="GO:0016788">
    <property type="term" value="F:hydrolase activity, acting on ester bonds"/>
    <property type="evidence" value="ECO:0007669"/>
    <property type="project" value="InterPro"/>
</dbReference>
<accession>A0A644Z7X2</accession>
<dbReference type="EMBL" id="VSSQ01007789">
    <property type="protein sequence ID" value="MPM36980.1"/>
    <property type="molecule type" value="Genomic_DNA"/>
</dbReference>
<evidence type="ECO:0000256" key="2">
    <source>
        <dbReference type="ARBA" id="ARBA00022884"/>
    </source>
</evidence>
<dbReference type="Pfam" id="PF21350">
    <property type="entry name" value="Cas6_I-A"/>
    <property type="match status" value="1"/>
</dbReference>
<dbReference type="GO" id="GO:0051607">
    <property type="term" value="P:defense response to virus"/>
    <property type="evidence" value="ECO:0007669"/>
    <property type="project" value="UniProtKB-KW"/>
</dbReference>
<proteinExistence type="inferred from homology"/>
<feature type="domain" description="CRISPR associated protein Cas6 C-terminal" evidence="4">
    <location>
        <begin position="156"/>
        <end position="271"/>
    </location>
</feature>
<dbReference type="InterPro" id="IPR010156">
    <property type="entry name" value="CRISPR-assoc_prot_Cas6"/>
</dbReference>
<evidence type="ECO:0000256" key="1">
    <source>
        <dbReference type="ARBA" id="ARBA00005937"/>
    </source>
</evidence>
<evidence type="ECO:0000313" key="5">
    <source>
        <dbReference type="EMBL" id="MPM36980.1"/>
    </source>
</evidence>
<sequence>MSNCCFFFVLYSINSVMRFRLTLNRTTKQRMLPMDYQYYISAWIYKVLRYADEDFAHFLHEKGYGQDAPKLYKLFCFSPLDFGRPVLWKDKKLFEIDAHDIVFKISFDVPEAASNFIKGLFMQQSFYLGDKFNGIDFTVTQVEALAEPLFAELMNYHLVTPWVVSYQTEQDQYPKYLSPDNERFNALAIKHLVEKYNNTRNSVNILNDQIKLDITTSFKRAGFVIKPGTREESRVVGNLFDFELSTPVEVHQMIWNAGVSEKSSSGFGWVESSVLNH</sequence>
<name>A0A644Z7X2_9ZZZZ</name>
<keyword evidence="3" id="KW-0051">Antiviral defense</keyword>
<dbReference type="CDD" id="cd21140">
    <property type="entry name" value="Cas6_I-like"/>
    <property type="match status" value="1"/>
</dbReference>
<evidence type="ECO:0000256" key="3">
    <source>
        <dbReference type="ARBA" id="ARBA00023118"/>
    </source>
</evidence>
<organism evidence="5">
    <name type="scientific">bioreactor metagenome</name>
    <dbReference type="NCBI Taxonomy" id="1076179"/>
    <lineage>
        <taxon>unclassified sequences</taxon>
        <taxon>metagenomes</taxon>
        <taxon>ecological metagenomes</taxon>
    </lineage>
</organism>
<dbReference type="PANTHER" id="PTHR36984:SF1">
    <property type="entry name" value="CRISPR-ASSOCIATED ENDORIBONUCLEASE CAS6 1"/>
    <property type="match status" value="1"/>
</dbReference>
<dbReference type="GO" id="GO:0003723">
    <property type="term" value="F:RNA binding"/>
    <property type="evidence" value="ECO:0007669"/>
    <property type="project" value="UniProtKB-KW"/>
</dbReference>
<comment type="caution">
    <text evidence="5">The sequence shown here is derived from an EMBL/GenBank/DDBJ whole genome shotgun (WGS) entry which is preliminary data.</text>
</comment>
<dbReference type="Pfam" id="PF01881">
    <property type="entry name" value="Cas_Cas6_C"/>
    <property type="match status" value="1"/>
</dbReference>
<dbReference type="InterPro" id="IPR045747">
    <property type="entry name" value="CRISPR-assoc_prot_Cas6_N_sf"/>
</dbReference>
<dbReference type="Gene3D" id="3.30.70.1900">
    <property type="match status" value="1"/>
</dbReference>
<gene>
    <name evidence="5" type="ORF">SDC9_83584</name>
</gene>
<protein>
    <recommendedName>
        <fullName evidence="4">CRISPR associated protein Cas6 C-terminal domain-containing protein</fullName>
    </recommendedName>
</protein>
<reference evidence="5" key="1">
    <citation type="submission" date="2019-08" db="EMBL/GenBank/DDBJ databases">
        <authorList>
            <person name="Kucharzyk K."/>
            <person name="Murdoch R.W."/>
            <person name="Higgins S."/>
            <person name="Loffler F."/>
        </authorList>
    </citation>
    <scope>NUCLEOTIDE SEQUENCE</scope>
</reference>
<evidence type="ECO:0000259" key="4">
    <source>
        <dbReference type="Pfam" id="PF01881"/>
    </source>
</evidence>
<comment type="similarity">
    <text evidence="1">Belongs to the CRISPR-associated protein Cas6/Cse3/CasE family.</text>
</comment>
<dbReference type="AlphaFoldDB" id="A0A644Z7X2"/>
<keyword evidence="2" id="KW-0694">RNA-binding</keyword>
<dbReference type="PIRSF" id="PIRSF005054">
    <property type="entry name" value="PF1131"/>
    <property type="match status" value="1"/>
</dbReference>
<dbReference type="NCBIfam" id="TIGR01877">
    <property type="entry name" value="cas_cas6"/>
    <property type="match status" value="1"/>
</dbReference>
<dbReference type="InterPro" id="IPR049435">
    <property type="entry name" value="Cas_Cas6_C"/>
</dbReference>
<dbReference type="PANTHER" id="PTHR36984">
    <property type="entry name" value="CRISPR-ASSOCIATED ENDORIBONUCLEASE CAS6 1"/>
    <property type="match status" value="1"/>
</dbReference>